<evidence type="ECO:0000313" key="2">
    <source>
        <dbReference type="Proteomes" id="UP000013966"/>
    </source>
</evidence>
<dbReference type="PATRIC" id="fig|758793.3.peg.1498"/>
<dbReference type="AlphaFoldDB" id="R4WWE3"/>
<gene>
    <name evidence="1" type="ORF">BRPE64_ACDS14970</name>
</gene>
<proteinExistence type="predicted"/>
<sequence>MSGEFRCRGYAHARLPSCPGGAWAAGGHRLNRALQAK</sequence>
<dbReference type="EMBL" id="AP013058">
    <property type="protein sequence ID" value="BAN23251.1"/>
    <property type="molecule type" value="Genomic_DNA"/>
</dbReference>
<reference evidence="1 2" key="1">
    <citation type="journal article" date="2013" name="Genome Announc.">
        <title>Complete Genome Sequence of Burkholderia sp. Strain RPE64, Bacterial Symbiont of the Bean Bug Riptortus pedestris.</title>
        <authorList>
            <person name="Shibata T.F."/>
            <person name="Maeda T."/>
            <person name="Nikoh N."/>
            <person name="Yamaguchi K."/>
            <person name="Oshima K."/>
            <person name="Hattori M."/>
            <person name="Nishiyama T."/>
            <person name="Hasebe M."/>
            <person name="Fukatsu T."/>
            <person name="Kikuchi Y."/>
            <person name="Shigenobu S."/>
        </authorList>
    </citation>
    <scope>NUCLEOTIDE SEQUENCE [LARGE SCALE GENOMIC DNA]</scope>
</reference>
<protein>
    <submittedName>
        <fullName evidence="1">Uncharacterized protein</fullName>
    </submittedName>
</protein>
<dbReference type="KEGG" id="buo:BRPE64_ACDS14970"/>
<dbReference type="Proteomes" id="UP000013966">
    <property type="component" value="Chromosome 1"/>
</dbReference>
<keyword evidence="2" id="KW-1185">Reference proteome</keyword>
<name>R4WWE3_9BURK</name>
<evidence type="ECO:0000313" key="1">
    <source>
        <dbReference type="EMBL" id="BAN23251.1"/>
    </source>
</evidence>
<organism evidence="1 2">
    <name type="scientific">Caballeronia insecticola</name>
    <dbReference type="NCBI Taxonomy" id="758793"/>
    <lineage>
        <taxon>Bacteria</taxon>
        <taxon>Pseudomonadati</taxon>
        <taxon>Pseudomonadota</taxon>
        <taxon>Betaproteobacteria</taxon>
        <taxon>Burkholderiales</taxon>
        <taxon>Burkholderiaceae</taxon>
        <taxon>Caballeronia</taxon>
    </lineage>
</organism>
<reference evidence="1 2" key="2">
    <citation type="journal article" date="2018" name="Int. J. Syst. Evol. Microbiol.">
        <title>Burkholderia insecticola sp. nov., a gut symbiotic bacterium of the bean bug Riptortus pedestris.</title>
        <authorList>
            <person name="Takeshita K."/>
            <person name="Tamaki H."/>
            <person name="Ohbayashi T."/>
            <person name="Meng X.-Y."/>
            <person name="Sone T."/>
            <person name="Mitani Y."/>
            <person name="Peeters C."/>
            <person name="Kikuchi Y."/>
            <person name="Vandamme P."/>
        </authorList>
    </citation>
    <scope>NUCLEOTIDE SEQUENCE [LARGE SCALE GENOMIC DNA]</scope>
    <source>
        <strain evidence="1">RPE64</strain>
    </source>
</reference>
<accession>R4WWE3</accession>
<dbReference type="HOGENOM" id="CLU_3341213_0_0_4"/>